<evidence type="ECO:0000256" key="1">
    <source>
        <dbReference type="ARBA" id="ARBA00022448"/>
    </source>
</evidence>
<proteinExistence type="predicted"/>
<dbReference type="PROSITE" id="PS50893">
    <property type="entry name" value="ABC_TRANSPORTER_2"/>
    <property type="match status" value="1"/>
</dbReference>
<gene>
    <name evidence="5" type="ORF">SAMN04489713_12473</name>
</gene>
<sequence length="269" mass="29455">MKVDATAERPAKEPLLTVQGARVGYETDGRFQTAVQDVSFDIYPGENIMLLGPSGCGKSTLLKTIAGFIEPSGGTVRISGRTSLAPGPDRAVVFQEFDQLFPWHTVEGNLSYPLRVNGRGKQEAKRLAGEYLELMGLVHAADRYPHQLSGGMKQRVAIARAMALQPLMLLMDEPFGALDAQTRSRLQRELKDVAARNDVTILFVTHSIQEAVFVGHRVVVLTPPPSTVREVVDVSGLDDPTSPEFVAALRRLRSLLTEDGEEPDDMAFE</sequence>
<dbReference type="InterPro" id="IPR003593">
    <property type="entry name" value="AAA+_ATPase"/>
</dbReference>
<dbReference type="SMART" id="SM00382">
    <property type="entry name" value="AAA"/>
    <property type="match status" value="1"/>
</dbReference>
<dbReference type="InParanoid" id="A0A1I5WPM6"/>
<evidence type="ECO:0000313" key="6">
    <source>
        <dbReference type="Proteomes" id="UP000183413"/>
    </source>
</evidence>
<accession>A0A1I5WPM6</accession>
<evidence type="ECO:0000256" key="2">
    <source>
        <dbReference type="ARBA" id="ARBA00022741"/>
    </source>
</evidence>
<protein>
    <submittedName>
        <fullName evidence="5">NitT/TauT family transport system ATP-binding protein</fullName>
    </submittedName>
</protein>
<dbReference type="PANTHER" id="PTHR42788:SF10">
    <property type="entry name" value="ABC TRANSPORTER ATP-BINDING PROTEIN"/>
    <property type="match status" value="1"/>
</dbReference>
<dbReference type="Gene3D" id="3.40.50.300">
    <property type="entry name" value="P-loop containing nucleotide triphosphate hydrolases"/>
    <property type="match status" value="1"/>
</dbReference>
<dbReference type="InterPro" id="IPR050166">
    <property type="entry name" value="ABC_transporter_ATP-bind"/>
</dbReference>
<keyword evidence="6" id="KW-1185">Reference proteome</keyword>
<dbReference type="EMBL" id="FOVH01000024">
    <property type="protein sequence ID" value="SFQ21742.1"/>
    <property type="molecule type" value="Genomic_DNA"/>
</dbReference>
<dbReference type="GeneID" id="99652552"/>
<dbReference type="SUPFAM" id="SSF52540">
    <property type="entry name" value="P-loop containing nucleoside triphosphate hydrolases"/>
    <property type="match status" value="1"/>
</dbReference>
<keyword evidence="1" id="KW-0813">Transport</keyword>
<dbReference type="STRING" id="1993.SAMN04489713_12473"/>
<dbReference type="CDD" id="cd03293">
    <property type="entry name" value="ABC_NrtD_SsuB_transporters"/>
    <property type="match status" value="1"/>
</dbReference>
<dbReference type="GO" id="GO:0016887">
    <property type="term" value="F:ATP hydrolysis activity"/>
    <property type="evidence" value="ECO:0007669"/>
    <property type="project" value="InterPro"/>
</dbReference>
<dbReference type="GO" id="GO:0005524">
    <property type="term" value="F:ATP binding"/>
    <property type="evidence" value="ECO:0007669"/>
    <property type="project" value="UniProtKB-KW"/>
</dbReference>
<evidence type="ECO:0000256" key="3">
    <source>
        <dbReference type="ARBA" id="ARBA00022840"/>
    </source>
</evidence>
<dbReference type="InterPro" id="IPR027417">
    <property type="entry name" value="P-loop_NTPase"/>
</dbReference>
<dbReference type="eggNOG" id="COG1116">
    <property type="taxonomic scope" value="Bacteria"/>
</dbReference>
<feature type="domain" description="ABC transporter" evidence="4">
    <location>
        <begin position="18"/>
        <end position="248"/>
    </location>
</feature>
<keyword evidence="3 5" id="KW-0067">ATP-binding</keyword>
<dbReference type="RefSeq" id="WP_075024504.1">
    <property type="nucleotide sequence ID" value="NZ_CP083237.1"/>
</dbReference>
<dbReference type="Proteomes" id="UP000183413">
    <property type="component" value="Unassembled WGS sequence"/>
</dbReference>
<dbReference type="InterPro" id="IPR003439">
    <property type="entry name" value="ABC_transporter-like_ATP-bd"/>
</dbReference>
<name>A0A1I5WPM6_9ACTN</name>
<dbReference type="AlphaFoldDB" id="A0A1I5WPM6"/>
<keyword evidence="2" id="KW-0547">Nucleotide-binding</keyword>
<evidence type="ECO:0000259" key="4">
    <source>
        <dbReference type="PROSITE" id="PS50893"/>
    </source>
</evidence>
<organism evidence="5 6">
    <name type="scientific">Actinomadura madurae</name>
    <dbReference type="NCBI Taxonomy" id="1993"/>
    <lineage>
        <taxon>Bacteria</taxon>
        <taxon>Bacillati</taxon>
        <taxon>Actinomycetota</taxon>
        <taxon>Actinomycetes</taxon>
        <taxon>Streptosporangiales</taxon>
        <taxon>Thermomonosporaceae</taxon>
        <taxon>Actinomadura</taxon>
    </lineage>
</organism>
<dbReference type="PANTHER" id="PTHR42788">
    <property type="entry name" value="TAURINE IMPORT ATP-BINDING PROTEIN-RELATED"/>
    <property type="match status" value="1"/>
</dbReference>
<reference evidence="5 6" key="1">
    <citation type="submission" date="2016-10" db="EMBL/GenBank/DDBJ databases">
        <authorList>
            <person name="de Groot N.N."/>
        </authorList>
    </citation>
    <scope>NUCLEOTIDE SEQUENCE [LARGE SCALE GENOMIC DNA]</scope>
    <source>
        <strain evidence="5 6">DSM 43067</strain>
    </source>
</reference>
<dbReference type="Pfam" id="PF00005">
    <property type="entry name" value="ABC_tran"/>
    <property type="match status" value="1"/>
</dbReference>
<evidence type="ECO:0000313" key="5">
    <source>
        <dbReference type="EMBL" id="SFQ21742.1"/>
    </source>
</evidence>
<dbReference type="PROSITE" id="PS00211">
    <property type="entry name" value="ABC_TRANSPORTER_1"/>
    <property type="match status" value="1"/>
</dbReference>
<dbReference type="InterPro" id="IPR017871">
    <property type="entry name" value="ABC_transporter-like_CS"/>
</dbReference>